<evidence type="ECO:0000313" key="3">
    <source>
        <dbReference type="Proteomes" id="UP000230750"/>
    </source>
</evidence>
<dbReference type="CDD" id="cd01650">
    <property type="entry name" value="RT_nLTR_like"/>
    <property type="match status" value="1"/>
</dbReference>
<protein>
    <recommendedName>
        <fullName evidence="1">Reverse transcriptase domain-containing protein</fullName>
    </recommendedName>
</protein>
<keyword evidence="3" id="KW-1185">Reference proteome</keyword>
<reference evidence="2 3" key="1">
    <citation type="journal article" date="2017" name="PLoS Biol.">
        <title>The sea cucumber genome provides insights into morphological evolution and visceral regeneration.</title>
        <authorList>
            <person name="Zhang X."/>
            <person name="Sun L."/>
            <person name="Yuan J."/>
            <person name="Sun Y."/>
            <person name="Gao Y."/>
            <person name="Zhang L."/>
            <person name="Li S."/>
            <person name="Dai H."/>
            <person name="Hamel J.F."/>
            <person name="Liu C."/>
            <person name="Yu Y."/>
            <person name="Liu S."/>
            <person name="Lin W."/>
            <person name="Guo K."/>
            <person name="Jin S."/>
            <person name="Xu P."/>
            <person name="Storey K.B."/>
            <person name="Huan P."/>
            <person name="Zhang T."/>
            <person name="Zhou Y."/>
            <person name="Zhang J."/>
            <person name="Lin C."/>
            <person name="Li X."/>
            <person name="Xing L."/>
            <person name="Huo D."/>
            <person name="Sun M."/>
            <person name="Wang L."/>
            <person name="Mercier A."/>
            <person name="Li F."/>
            <person name="Yang H."/>
            <person name="Xiang J."/>
        </authorList>
    </citation>
    <scope>NUCLEOTIDE SEQUENCE [LARGE SCALE GENOMIC DNA]</scope>
    <source>
        <strain evidence="2">Shaxun</strain>
        <tissue evidence="2">Muscle</tissue>
    </source>
</reference>
<dbReference type="SUPFAM" id="SSF56219">
    <property type="entry name" value="DNase I-like"/>
    <property type="match status" value="1"/>
</dbReference>
<evidence type="ECO:0000259" key="1">
    <source>
        <dbReference type="PROSITE" id="PS50878"/>
    </source>
</evidence>
<dbReference type="PANTHER" id="PTHR47027:SF27">
    <property type="entry name" value="REVERSE TRANSCRIPTASE DOMAIN-CONTAINING PROTEIN"/>
    <property type="match status" value="1"/>
</dbReference>
<organism evidence="2 3">
    <name type="scientific">Stichopus japonicus</name>
    <name type="common">Sea cucumber</name>
    <dbReference type="NCBI Taxonomy" id="307972"/>
    <lineage>
        <taxon>Eukaryota</taxon>
        <taxon>Metazoa</taxon>
        <taxon>Echinodermata</taxon>
        <taxon>Eleutherozoa</taxon>
        <taxon>Echinozoa</taxon>
        <taxon>Holothuroidea</taxon>
        <taxon>Aspidochirotacea</taxon>
        <taxon>Aspidochirotida</taxon>
        <taxon>Stichopodidae</taxon>
        <taxon>Apostichopus</taxon>
    </lineage>
</organism>
<gene>
    <name evidence="2" type="ORF">BSL78_04687</name>
</gene>
<name>A0A2G8LDY4_STIJA</name>
<dbReference type="Proteomes" id="UP000230750">
    <property type="component" value="Unassembled WGS sequence"/>
</dbReference>
<dbReference type="SUPFAM" id="SSF56672">
    <property type="entry name" value="DNA/RNA polymerases"/>
    <property type="match status" value="1"/>
</dbReference>
<dbReference type="Pfam" id="PF00078">
    <property type="entry name" value="RVT_1"/>
    <property type="match status" value="1"/>
</dbReference>
<proteinExistence type="predicted"/>
<feature type="domain" description="Reverse transcriptase" evidence="1">
    <location>
        <begin position="347"/>
        <end position="628"/>
    </location>
</feature>
<dbReference type="InterPro" id="IPR043502">
    <property type="entry name" value="DNA/RNA_pol_sf"/>
</dbReference>
<sequence length="804" mass="92098">MNAKVGHSDGKYTFHAETNRNGELLLDLINETDLIPINLKFQKHKGKLWTFTYPSGYRAQLDFIVVRSKWKNSVQNIEAYNSFGSVGSDHRILTCRIALSLRAPKQSTQKRTVLDWKVLRTDAELQKKFTIAVKNRYSVLTTNAAHPCEEYSYLVQANKEVAPKLLPKRKRRTKTAALYNIKSVVDIREKLQTATEQNEVQNLKSQLSEAYKIAENNYYKERFDEISGNFNCNDPSVAWKIIDHVTGRKATTQGRLNGNTPEERQKQWKNHFEALLGEEPSILDDIEDIEIISDGDLEISTEPFNMDELNAVLKATKAGKAPGLDEIPLEIWKIDEFKVFLLTLCNFILDSAQKPIEFARSAIVPLPKKGNLSLNTNYRGISLTPTAAKIYNKLILNRCRSPVEEKLRWNQNGFRKGRSTAGHILALRRILEEADIHNLPLMATFVDFRKAFDSIHRGKMFKIRRAYGIPEKMVSAIQVMYKNTEAIVLSPDGDTDPFQIKTGVLQGDTLAPFLFIIVLDYIMRKSTINAEQLGFTLNQRRSSRYPKVVLCDLDFADDIVLCSDDQHNGQELLQKVEKHARSVGLRLNESKTEYLTVNIKTQDKIDIKISSGAKLNEVDNYKYLGSLVRDSKSEINRRIGMAWSACNKMDTVWKSGLNRKTKLDIFKSTVQSVIMYGSDTWTVTRELEAKLDGCYTRLLRKCLNVHWSQHMTNTELYGNEPKLSCKIQQHRLKLAGHSYRNTKEPVSQLIMWTPKYGRRNRGKHKLSYIDVVARDIGVLQTDLPNLMRDRNKWANLNMIPTSVD</sequence>
<dbReference type="PROSITE" id="PS50878">
    <property type="entry name" value="RT_POL"/>
    <property type="match status" value="1"/>
</dbReference>
<dbReference type="PANTHER" id="PTHR47027">
    <property type="entry name" value="REVERSE TRANSCRIPTASE DOMAIN-CONTAINING PROTEIN"/>
    <property type="match status" value="1"/>
</dbReference>
<dbReference type="InterPro" id="IPR036691">
    <property type="entry name" value="Endo/exonu/phosph_ase_sf"/>
</dbReference>
<evidence type="ECO:0000313" key="2">
    <source>
        <dbReference type="EMBL" id="PIK58370.1"/>
    </source>
</evidence>
<dbReference type="OrthoDB" id="407509at2759"/>
<dbReference type="AlphaFoldDB" id="A0A2G8LDY4"/>
<dbReference type="EMBL" id="MRZV01000114">
    <property type="protein sequence ID" value="PIK58370.1"/>
    <property type="molecule type" value="Genomic_DNA"/>
</dbReference>
<dbReference type="Gene3D" id="3.60.10.10">
    <property type="entry name" value="Endonuclease/exonuclease/phosphatase"/>
    <property type="match status" value="1"/>
</dbReference>
<dbReference type="InterPro" id="IPR000477">
    <property type="entry name" value="RT_dom"/>
</dbReference>
<accession>A0A2G8LDY4</accession>
<comment type="caution">
    <text evidence="2">The sequence shown here is derived from an EMBL/GenBank/DDBJ whole genome shotgun (WGS) entry which is preliminary data.</text>
</comment>